<protein>
    <submittedName>
        <fullName evidence="6">LysR substrate-binding domain-containing protein</fullName>
    </submittedName>
</protein>
<evidence type="ECO:0000259" key="5">
    <source>
        <dbReference type="Pfam" id="PF03466"/>
    </source>
</evidence>
<evidence type="ECO:0000256" key="1">
    <source>
        <dbReference type="ARBA" id="ARBA00009437"/>
    </source>
</evidence>
<reference evidence="6 7" key="1">
    <citation type="submission" date="2022-12" db="EMBL/GenBank/DDBJ databases">
        <authorList>
            <person name="Ruckert C."/>
            <person name="Busche T."/>
            <person name="Kalinowski J."/>
            <person name="Wittmann C."/>
        </authorList>
    </citation>
    <scope>NUCLEOTIDE SEQUENCE [LARGE SCALE GENOMIC DNA]</scope>
    <source>
        <strain evidence="6 7">DSM 40276</strain>
    </source>
</reference>
<feature type="compositionally biased region" description="Gly residues" evidence="4">
    <location>
        <begin position="154"/>
        <end position="170"/>
    </location>
</feature>
<name>A0ABY7JHZ6_STRNI</name>
<gene>
    <name evidence="6" type="ORF">STRNI_005639</name>
</gene>
<dbReference type="RefSeq" id="WP_277413334.1">
    <property type="nucleotide sequence ID" value="NZ_CP114203.1"/>
</dbReference>
<organism evidence="6 7">
    <name type="scientific">Streptomyces nigrescens</name>
    <dbReference type="NCBI Taxonomy" id="1920"/>
    <lineage>
        <taxon>Bacteria</taxon>
        <taxon>Bacillati</taxon>
        <taxon>Actinomycetota</taxon>
        <taxon>Actinomycetes</taxon>
        <taxon>Kitasatosporales</taxon>
        <taxon>Streptomycetaceae</taxon>
        <taxon>Streptomyces</taxon>
    </lineage>
</organism>
<evidence type="ECO:0000256" key="2">
    <source>
        <dbReference type="ARBA" id="ARBA00023015"/>
    </source>
</evidence>
<dbReference type="SUPFAM" id="SSF53850">
    <property type="entry name" value="Periplasmic binding protein-like II"/>
    <property type="match status" value="1"/>
</dbReference>
<accession>A0ABY7JHZ6</accession>
<dbReference type="Proteomes" id="UP001210169">
    <property type="component" value="Chromosome"/>
</dbReference>
<sequence length="190" mass="19667">MPPSSGAGLTGSVTRSSAEQFLLVAHPGHPLAGRAVTPADLERQHFLFREEGSATRRAQDDAPARWKLSPARCPQISGNETLKHAVLAGLGIAVLPRRCVARELQEGRLALLRPDPELPACAIVLATSRETSFSPAEREFIGLLRTVDDARAVGGGGPLPDGEVPVGGPGVPGPLAAPAGMADDPATRVG</sequence>
<dbReference type="PANTHER" id="PTHR30126">
    <property type="entry name" value="HTH-TYPE TRANSCRIPTIONAL REGULATOR"/>
    <property type="match status" value="1"/>
</dbReference>
<dbReference type="GeneID" id="301334791"/>
<feature type="domain" description="LysR substrate-binding" evidence="5">
    <location>
        <begin position="18"/>
        <end position="146"/>
    </location>
</feature>
<dbReference type="Pfam" id="PF03466">
    <property type="entry name" value="LysR_substrate"/>
    <property type="match status" value="1"/>
</dbReference>
<evidence type="ECO:0000256" key="3">
    <source>
        <dbReference type="ARBA" id="ARBA00023163"/>
    </source>
</evidence>
<keyword evidence="2" id="KW-0805">Transcription regulation</keyword>
<feature type="compositionally biased region" description="Low complexity" evidence="4">
    <location>
        <begin position="173"/>
        <end position="184"/>
    </location>
</feature>
<dbReference type="EMBL" id="CP114203">
    <property type="protein sequence ID" value="WAU09777.1"/>
    <property type="molecule type" value="Genomic_DNA"/>
</dbReference>
<evidence type="ECO:0000313" key="6">
    <source>
        <dbReference type="EMBL" id="WAU09777.1"/>
    </source>
</evidence>
<keyword evidence="7" id="KW-1185">Reference proteome</keyword>
<proteinExistence type="inferred from homology"/>
<evidence type="ECO:0000256" key="4">
    <source>
        <dbReference type="SAM" id="MobiDB-lite"/>
    </source>
</evidence>
<comment type="similarity">
    <text evidence="1">Belongs to the LysR transcriptional regulatory family.</text>
</comment>
<evidence type="ECO:0000313" key="7">
    <source>
        <dbReference type="Proteomes" id="UP001210169"/>
    </source>
</evidence>
<feature type="region of interest" description="Disordered" evidence="4">
    <location>
        <begin position="154"/>
        <end position="190"/>
    </location>
</feature>
<keyword evidence="3" id="KW-0804">Transcription</keyword>
<dbReference type="InterPro" id="IPR005119">
    <property type="entry name" value="LysR_subst-bd"/>
</dbReference>
<dbReference type="PANTHER" id="PTHR30126:SF39">
    <property type="entry name" value="HTH-TYPE TRANSCRIPTIONAL REGULATOR CYSL"/>
    <property type="match status" value="1"/>
</dbReference>
<dbReference type="Gene3D" id="3.40.190.290">
    <property type="match status" value="1"/>
</dbReference>